<dbReference type="RefSeq" id="XP_016607374.1">
    <property type="nucleotide sequence ID" value="XM_016753790.1"/>
</dbReference>
<dbReference type="CDD" id="cd23659">
    <property type="entry name" value="USP_At3g01520-like"/>
    <property type="match status" value="1"/>
</dbReference>
<proteinExistence type="predicted"/>
<dbReference type="Pfam" id="PF00582">
    <property type="entry name" value="Usp"/>
    <property type="match status" value="1"/>
</dbReference>
<dbReference type="PANTHER" id="PTHR31964:SF140">
    <property type="entry name" value="UNIVERSAL STRESS PROTEIN FAMILY PROTEIN"/>
    <property type="match status" value="1"/>
</dbReference>
<dbReference type="Proteomes" id="UP000053201">
    <property type="component" value="Unassembled WGS sequence"/>
</dbReference>
<dbReference type="OrthoDB" id="843225at2759"/>
<feature type="domain" description="UspA" evidence="1">
    <location>
        <begin position="11"/>
        <end position="161"/>
    </location>
</feature>
<dbReference type="Gene3D" id="3.40.50.620">
    <property type="entry name" value="HUPs"/>
    <property type="match status" value="1"/>
</dbReference>
<dbReference type="SUPFAM" id="SSF52402">
    <property type="entry name" value="Adenine nucleotide alpha hydrolases-like"/>
    <property type="match status" value="1"/>
</dbReference>
<evidence type="ECO:0000259" key="1">
    <source>
        <dbReference type="Pfam" id="PF00582"/>
    </source>
</evidence>
<dbReference type="InterPro" id="IPR006016">
    <property type="entry name" value="UspA"/>
</dbReference>
<dbReference type="VEuPathDB" id="FungiDB:SPPG_05582"/>
<dbReference type="InterPro" id="IPR014729">
    <property type="entry name" value="Rossmann-like_a/b/a_fold"/>
</dbReference>
<accession>A0A0L0HEC5</accession>
<gene>
    <name evidence="2" type="ORF">SPPG_05582</name>
</gene>
<dbReference type="PANTHER" id="PTHR31964">
    <property type="entry name" value="ADENINE NUCLEOTIDE ALPHA HYDROLASES-LIKE SUPERFAMILY PROTEIN"/>
    <property type="match status" value="1"/>
</dbReference>
<name>A0A0L0HEC5_SPIPD</name>
<sequence length="163" mass="17391">MSAAFATPGNRTIIIGVDSITKHGIQSSPVLAWSLRQFLVPGDSITVVHASKQLDSSAAGHSGYTNVMTPEMLKTLERDVESVVREMCRNFFAAAKEEIKVKASVVKGDPREVIKGLANDINATAVIVGRRGSVGAVKRVLLGSVSDYLARELNSTVIIVKGE</sequence>
<dbReference type="AlphaFoldDB" id="A0A0L0HEC5"/>
<organism evidence="2 3">
    <name type="scientific">Spizellomyces punctatus (strain DAOM BR117)</name>
    <dbReference type="NCBI Taxonomy" id="645134"/>
    <lineage>
        <taxon>Eukaryota</taxon>
        <taxon>Fungi</taxon>
        <taxon>Fungi incertae sedis</taxon>
        <taxon>Chytridiomycota</taxon>
        <taxon>Chytridiomycota incertae sedis</taxon>
        <taxon>Chytridiomycetes</taxon>
        <taxon>Spizellomycetales</taxon>
        <taxon>Spizellomycetaceae</taxon>
        <taxon>Spizellomyces</taxon>
    </lineage>
</organism>
<evidence type="ECO:0000313" key="2">
    <source>
        <dbReference type="EMBL" id="KNC99334.1"/>
    </source>
</evidence>
<dbReference type="EMBL" id="KQ257458">
    <property type="protein sequence ID" value="KNC99334.1"/>
    <property type="molecule type" value="Genomic_DNA"/>
</dbReference>
<dbReference type="InParanoid" id="A0A0L0HEC5"/>
<keyword evidence="3" id="KW-1185">Reference proteome</keyword>
<protein>
    <recommendedName>
        <fullName evidence="1">UspA domain-containing protein</fullName>
    </recommendedName>
</protein>
<evidence type="ECO:0000313" key="3">
    <source>
        <dbReference type="Proteomes" id="UP000053201"/>
    </source>
</evidence>
<dbReference type="OMA" id="HASNDKH"/>
<reference evidence="2 3" key="1">
    <citation type="submission" date="2009-08" db="EMBL/GenBank/DDBJ databases">
        <title>The Genome Sequence of Spizellomyces punctatus strain DAOM BR117.</title>
        <authorList>
            <consortium name="The Broad Institute Genome Sequencing Platform"/>
            <person name="Russ C."/>
            <person name="Cuomo C."/>
            <person name="Shea T."/>
            <person name="Young S.K."/>
            <person name="Zeng Q."/>
            <person name="Koehrsen M."/>
            <person name="Haas B."/>
            <person name="Borodovsky M."/>
            <person name="Guigo R."/>
            <person name="Alvarado L."/>
            <person name="Berlin A."/>
            <person name="Bochicchio J."/>
            <person name="Borenstein D."/>
            <person name="Chapman S."/>
            <person name="Chen Z."/>
            <person name="Engels R."/>
            <person name="Freedman E."/>
            <person name="Gellesch M."/>
            <person name="Goldberg J."/>
            <person name="Griggs A."/>
            <person name="Gujja S."/>
            <person name="Heiman D."/>
            <person name="Hepburn T."/>
            <person name="Howarth C."/>
            <person name="Jen D."/>
            <person name="Larson L."/>
            <person name="Lewis B."/>
            <person name="Mehta T."/>
            <person name="Park D."/>
            <person name="Pearson M."/>
            <person name="Roberts A."/>
            <person name="Saif S."/>
            <person name="Shenoy N."/>
            <person name="Sisk P."/>
            <person name="Stolte C."/>
            <person name="Sykes S."/>
            <person name="Thomson T."/>
            <person name="Walk T."/>
            <person name="White J."/>
            <person name="Yandava C."/>
            <person name="Burger G."/>
            <person name="Gray M.W."/>
            <person name="Holland P.W.H."/>
            <person name="King N."/>
            <person name="Lang F.B.F."/>
            <person name="Roger A.J."/>
            <person name="Ruiz-Trillo I."/>
            <person name="Lander E."/>
            <person name="Nusbaum C."/>
        </authorList>
    </citation>
    <scope>NUCLEOTIDE SEQUENCE [LARGE SCALE GENOMIC DNA]</scope>
    <source>
        <strain evidence="2 3">DAOM BR117</strain>
    </source>
</reference>
<dbReference type="GeneID" id="27688945"/>